<keyword evidence="3" id="KW-0677">Repeat</keyword>
<dbReference type="Pfam" id="PF13516">
    <property type="entry name" value="LRR_6"/>
    <property type="match status" value="4"/>
</dbReference>
<gene>
    <name evidence="5" type="ORF">SYNPS1DRAFT_21329</name>
</gene>
<dbReference type="EMBL" id="KZ989280">
    <property type="protein sequence ID" value="RKP27052.1"/>
    <property type="molecule type" value="Genomic_DNA"/>
</dbReference>
<evidence type="ECO:0000256" key="3">
    <source>
        <dbReference type="ARBA" id="ARBA00022737"/>
    </source>
</evidence>
<dbReference type="PANTHER" id="PTHR24113:SF12">
    <property type="entry name" value="RAN GTPASE-ACTIVATING PROTEIN 1"/>
    <property type="match status" value="1"/>
</dbReference>
<dbReference type="SMART" id="SM00368">
    <property type="entry name" value="LRR_RI"/>
    <property type="match status" value="11"/>
</dbReference>
<keyword evidence="6" id="KW-1185">Reference proteome</keyword>
<feature type="region of interest" description="Disordered" evidence="4">
    <location>
        <begin position="254"/>
        <end position="278"/>
    </location>
</feature>
<dbReference type="Proteomes" id="UP000278143">
    <property type="component" value="Unassembled WGS sequence"/>
</dbReference>
<dbReference type="OrthoDB" id="333024at2759"/>
<dbReference type="InterPro" id="IPR001611">
    <property type="entry name" value="Leu-rich_rpt"/>
</dbReference>
<dbReference type="GO" id="GO:0005829">
    <property type="term" value="C:cytosol"/>
    <property type="evidence" value="ECO:0007669"/>
    <property type="project" value="TreeGrafter"/>
</dbReference>
<dbReference type="Gene3D" id="3.80.10.10">
    <property type="entry name" value="Ribonuclease Inhibitor"/>
    <property type="match status" value="3"/>
</dbReference>
<dbReference type="SUPFAM" id="SSF52047">
    <property type="entry name" value="RNI-like"/>
    <property type="match status" value="1"/>
</dbReference>
<dbReference type="GO" id="GO:0048471">
    <property type="term" value="C:perinuclear region of cytoplasm"/>
    <property type="evidence" value="ECO:0007669"/>
    <property type="project" value="TreeGrafter"/>
</dbReference>
<dbReference type="GO" id="GO:0005634">
    <property type="term" value="C:nucleus"/>
    <property type="evidence" value="ECO:0007669"/>
    <property type="project" value="TreeGrafter"/>
</dbReference>
<feature type="compositionally biased region" description="Basic residues" evidence="4">
    <location>
        <begin position="257"/>
        <end position="268"/>
    </location>
</feature>
<evidence type="ECO:0000313" key="5">
    <source>
        <dbReference type="EMBL" id="RKP27052.1"/>
    </source>
</evidence>
<dbReference type="AlphaFoldDB" id="A0A4P9Z4Q4"/>
<keyword evidence="1" id="KW-0343">GTPase activation</keyword>
<dbReference type="GO" id="GO:0006913">
    <property type="term" value="P:nucleocytoplasmic transport"/>
    <property type="evidence" value="ECO:0007669"/>
    <property type="project" value="TreeGrafter"/>
</dbReference>
<organism evidence="5 6">
    <name type="scientific">Syncephalis pseudoplumigaleata</name>
    <dbReference type="NCBI Taxonomy" id="1712513"/>
    <lineage>
        <taxon>Eukaryota</taxon>
        <taxon>Fungi</taxon>
        <taxon>Fungi incertae sedis</taxon>
        <taxon>Zoopagomycota</taxon>
        <taxon>Zoopagomycotina</taxon>
        <taxon>Zoopagomycetes</taxon>
        <taxon>Zoopagales</taxon>
        <taxon>Piptocephalidaceae</taxon>
        <taxon>Syncephalis</taxon>
    </lineage>
</organism>
<evidence type="ECO:0000313" key="6">
    <source>
        <dbReference type="Proteomes" id="UP000278143"/>
    </source>
</evidence>
<accession>A0A4P9Z4Q4</accession>
<name>A0A4P9Z4Q4_9FUNG</name>
<dbReference type="PANTHER" id="PTHR24113">
    <property type="entry name" value="RAN GTPASE-ACTIVATING PROTEIN 1"/>
    <property type="match status" value="1"/>
</dbReference>
<reference evidence="6" key="1">
    <citation type="journal article" date="2018" name="Nat. Microbiol.">
        <title>Leveraging single-cell genomics to expand the fungal tree of life.</title>
        <authorList>
            <person name="Ahrendt S.R."/>
            <person name="Quandt C.A."/>
            <person name="Ciobanu D."/>
            <person name="Clum A."/>
            <person name="Salamov A."/>
            <person name="Andreopoulos B."/>
            <person name="Cheng J.F."/>
            <person name="Woyke T."/>
            <person name="Pelin A."/>
            <person name="Henrissat B."/>
            <person name="Reynolds N.K."/>
            <person name="Benny G.L."/>
            <person name="Smith M.E."/>
            <person name="James T.Y."/>
            <person name="Grigoriev I.V."/>
        </authorList>
    </citation>
    <scope>NUCLEOTIDE SEQUENCE [LARGE SCALE GENOMIC DNA]</scope>
    <source>
        <strain evidence="6">Benny S71-1</strain>
    </source>
</reference>
<dbReference type="GO" id="GO:0005096">
    <property type="term" value="F:GTPase activator activity"/>
    <property type="evidence" value="ECO:0007669"/>
    <property type="project" value="UniProtKB-KW"/>
</dbReference>
<dbReference type="GO" id="GO:0031267">
    <property type="term" value="F:small GTPase binding"/>
    <property type="evidence" value="ECO:0007669"/>
    <property type="project" value="TreeGrafter"/>
</dbReference>
<dbReference type="InterPro" id="IPR032675">
    <property type="entry name" value="LRR_dom_sf"/>
</dbReference>
<dbReference type="InterPro" id="IPR027038">
    <property type="entry name" value="RanGap"/>
</dbReference>
<evidence type="ECO:0000256" key="2">
    <source>
        <dbReference type="ARBA" id="ARBA00022614"/>
    </source>
</evidence>
<proteinExistence type="predicted"/>
<evidence type="ECO:0000256" key="1">
    <source>
        <dbReference type="ARBA" id="ARBA00022468"/>
    </source>
</evidence>
<sequence>MHADSPDAETSLLSLIAGSGQRKSPTTADTGRWPWLQPWQQRSGNAAAKPPARCDGGGSTKMAAQAASYLATSPAYASLELNEQSARLVERMARDTVTIRAIRQGNWSQLAEQDIDSLIDGLARSFPNGDCTYLAHIEHTGIYMSPEEVHLVALLLRTPVCNVRELTLRNVSLTSAGARVLAKALKDNTRLRRLDLAENALNGAAIRRLCRKLNKVSLLQGLDLARNPIGPRGIAALFPQPDRKLSYFATLNGTGAPKRHRQHQHPHHSSTTTTTKSHGKLARAVPMHSFMPLVQLNVRDTALGPEGMQLLARLVATKRTLRWLNAAGNHGGVAGTEAMAHVLADPTLRLARLSLESNDIGVQGGKAIARALLTNVALTHLHLPRNNLKDEGVEAIARALCSNHTVRYLQLEFNGITQTGARSLGDTLRENNVLRGLQLKFNFVGDDGCRVLADALTANTSLEHISLCNNQLTDACTDYLVQALARNRALQHLSLAQNRALGPEGHRRLAETLLKHNTTLKSIRLDYEFPDWAPIYETVQASAVLRQQRQRQRQQHVIDPLLICQSN</sequence>
<protein>
    <submittedName>
        <fullName evidence="5">Uncharacterized protein</fullName>
    </submittedName>
</protein>
<keyword evidence="2" id="KW-0433">Leucine-rich repeat</keyword>
<evidence type="ECO:0000256" key="4">
    <source>
        <dbReference type="SAM" id="MobiDB-lite"/>
    </source>
</evidence>